<evidence type="ECO:0000256" key="5">
    <source>
        <dbReference type="ARBA" id="ARBA00047942"/>
    </source>
</evidence>
<dbReference type="SUPFAM" id="SSF53335">
    <property type="entry name" value="S-adenosyl-L-methionine-dependent methyltransferases"/>
    <property type="match status" value="1"/>
</dbReference>
<dbReference type="InterPro" id="IPR012327">
    <property type="entry name" value="MeTrfase_D12"/>
</dbReference>
<evidence type="ECO:0000256" key="1">
    <source>
        <dbReference type="ARBA" id="ARBA00011900"/>
    </source>
</evidence>
<dbReference type="GO" id="GO:0009007">
    <property type="term" value="F:site-specific DNA-methyltransferase (adenine-specific) activity"/>
    <property type="evidence" value="ECO:0007669"/>
    <property type="project" value="UniProtKB-EC"/>
</dbReference>
<organism evidence="6">
    <name type="scientific">Akkermansia muciniphila</name>
    <dbReference type="NCBI Taxonomy" id="239935"/>
    <lineage>
        <taxon>Bacteria</taxon>
        <taxon>Pseudomonadati</taxon>
        <taxon>Verrucomicrobiota</taxon>
        <taxon>Verrucomicrobiia</taxon>
        <taxon>Verrucomicrobiales</taxon>
        <taxon>Akkermansiaceae</taxon>
        <taxon>Akkermansia</taxon>
    </lineage>
</organism>
<dbReference type="Gene3D" id="3.40.50.150">
    <property type="entry name" value="Vaccinia Virus protein VP39"/>
    <property type="match status" value="1"/>
</dbReference>
<dbReference type="AlphaFoldDB" id="A0A6N2SEV7"/>
<keyword evidence="4" id="KW-0949">S-adenosyl-L-methionine</keyword>
<protein>
    <recommendedName>
        <fullName evidence="1">site-specific DNA-methyltransferase (adenine-specific)</fullName>
        <ecNumber evidence="1">2.1.1.72</ecNumber>
    </recommendedName>
</protein>
<evidence type="ECO:0000256" key="2">
    <source>
        <dbReference type="ARBA" id="ARBA00022603"/>
    </source>
</evidence>
<proteinExistence type="predicted"/>
<dbReference type="OrthoDB" id="9805629at2"/>
<gene>
    <name evidence="6" type="primary">fokIM</name>
    <name evidence="6" type="ORF">AMLFYP55_02107</name>
</gene>
<keyword evidence="2 6" id="KW-0489">Methyltransferase</keyword>
<comment type="catalytic activity">
    <reaction evidence="5">
        <text>a 2'-deoxyadenosine in DNA + S-adenosyl-L-methionine = an N(6)-methyl-2'-deoxyadenosine in DNA + S-adenosyl-L-homocysteine + H(+)</text>
        <dbReference type="Rhea" id="RHEA:15197"/>
        <dbReference type="Rhea" id="RHEA-COMP:12418"/>
        <dbReference type="Rhea" id="RHEA-COMP:12419"/>
        <dbReference type="ChEBI" id="CHEBI:15378"/>
        <dbReference type="ChEBI" id="CHEBI:57856"/>
        <dbReference type="ChEBI" id="CHEBI:59789"/>
        <dbReference type="ChEBI" id="CHEBI:90615"/>
        <dbReference type="ChEBI" id="CHEBI:90616"/>
        <dbReference type="EC" id="2.1.1.72"/>
    </reaction>
</comment>
<dbReference type="EC" id="2.1.1.72" evidence="1"/>
<dbReference type="InterPro" id="IPR029063">
    <property type="entry name" value="SAM-dependent_MTases_sf"/>
</dbReference>
<keyword evidence="3 6" id="KW-0808">Transferase</keyword>
<reference evidence="6" key="1">
    <citation type="submission" date="2019-11" db="EMBL/GenBank/DDBJ databases">
        <authorList>
            <person name="Feng L."/>
        </authorList>
    </citation>
    <scope>NUCLEOTIDE SEQUENCE</scope>
    <source>
        <strain evidence="6">AMuciniphilaLFYP55</strain>
    </source>
</reference>
<dbReference type="InterPro" id="IPR002052">
    <property type="entry name" value="DNA_methylase_N6_adenine_CS"/>
</dbReference>
<name>A0A6N2SEV7_9BACT</name>
<evidence type="ECO:0000256" key="3">
    <source>
        <dbReference type="ARBA" id="ARBA00022679"/>
    </source>
</evidence>
<dbReference type="PRINTS" id="PR00505">
    <property type="entry name" value="D12N6MTFRASE"/>
</dbReference>
<dbReference type="GO" id="GO:0032259">
    <property type="term" value="P:methylation"/>
    <property type="evidence" value="ECO:0007669"/>
    <property type="project" value="UniProtKB-KW"/>
</dbReference>
<evidence type="ECO:0000256" key="4">
    <source>
        <dbReference type="ARBA" id="ARBA00022691"/>
    </source>
</evidence>
<accession>A0A6N2SEV7</accession>
<dbReference type="PROSITE" id="PS00092">
    <property type="entry name" value="N6_MTASE"/>
    <property type="match status" value="1"/>
</dbReference>
<dbReference type="Pfam" id="PF02086">
    <property type="entry name" value="MethyltransfD12"/>
    <property type="match status" value="1"/>
</dbReference>
<dbReference type="GO" id="GO:0003676">
    <property type="term" value="F:nucleic acid binding"/>
    <property type="evidence" value="ECO:0007669"/>
    <property type="project" value="InterPro"/>
</dbReference>
<dbReference type="RefSeq" id="WP_102722062.1">
    <property type="nucleotide sequence ID" value="NZ_CACRSS010000002.1"/>
</dbReference>
<dbReference type="EMBL" id="CACRSS010000002">
    <property type="protein sequence ID" value="VYS91489.1"/>
    <property type="molecule type" value="Genomic_DNA"/>
</dbReference>
<dbReference type="GO" id="GO:0009307">
    <property type="term" value="P:DNA restriction-modification system"/>
    <property type="evidence" value="ECO:0007669"/>
    <property type="project" value="InterPro"/>
</dbReference>
<sequence length="364" mass="41775">MEEDPRYLTEQIVTYLGNKRSLLHFLGMGLEQVKSRLGKDRLKAGDLFSGSGIVARFLKKHSEELIVNDLEEYSRIVNTCYLSNPEEVENLELERHYRRLLRYMETHESPGFITELYAPKNPDSITPDDRVFYTRRNAVYLDTARQTIDLLPEEVRPYFIAPLLAEASVHTNTSGVFKGFYKDRHGVGKFGGTAGNALSRILGDISLPFPVFSRFGCQYSIHCRDANELAAELPEMDVVYLDPPYNQHPYGSNYFMLNLLSSYEKPAETSRVSGIPADWKRSTYNSRQHAPAALFRLLEDCPAKFILLSYSSEGFISYEEMTNFLGRLGHIVTLETPYATFRGSRNLRNRPQNVTEFLFLVERF</sequence>
<evidence type="ECO:0000313" key="6">
    <source>
        <dbReference type="EMBL" id="VYS91489.1"/>
    </source>
</evidence>